<gene>
    <name evidence="1" type="ORF">J4E00_16565</name>
</gene>
<evidence type="ECO:0000313" key="2">
    <source>
        <dbReference type="Proteomes" id="UP000664369"/>
    </source>
</evidence>
<reference evidence="1 2" key="1">
    <citation type="submission" date="2021-03" db="EMBL/GenBank/DDBJ databases">
        <authorList>
            <person name="Kim M.K."/>
        </authorList>
    </citation>
    <scope>NUCLEOTIDE SEQUENCE [LARGE SCALE GENOMIC DNA]</scope>
    <source>
        <strain evidence="1 2">BT442</strain>
    </source>
</reference>
<proteinExistence type="predicted"/>
<organism evidence="1 2">
    <name type="scientific">Hymenobacter negativus</name>
    <dbReference type="NCBI Taxonomy" id="2795026"/>
    <lineage>
        <taxon>Bacteria</taxon>
        <taxon>Pseudomonadati</taxon>
        <taxon>Bacteroidota</taxon>
        <taxon>Cytophagia</taxon>
        <taxon>Cytophagales</taxon>
        <taxon>Hymenobacteraceae</taxon>
        <taxon>Hymenobacter</taxon>
    </lineage>
</organism>
<protein>
    <submittedName>
        <fullName evidence="1">Uncharacterized protein</fullName>
    </submittedName>
</protein>
<sequence>MTVSGTSVYVTGAFNSNTVSFGPSILTNVNVSTSTSAATADVFVAKLTDAGNSGNFVWTQRAGGVRDDIATALVVSGTSVYVTGYCYSLAASFGNTTLTNPYPGFTFGFLASLTDPTLTATAPGRVLTPAQLYPQSRPPHGYPAPAY</sequence>
<name>A0ABS3QHG3_9BACT</name>
<dbReference type="EMBL" id="JAGETZ010000008">
    <property type="protein sequence ID" value="MBO2010676.1"/>
    <property type="molecule type" value="Genomic_DNA"/>
</dbReference>
<evidence type="ECO:0000313" key="1">
    <source>
        <dbReference type="EMBL" id="MBO2010676.1"/>
    </source>
</evidence>
<keyword evidence="2" id="KW-1185">Reference proteome</keyword>
<dbReference type="RefSeq" id="WP_208176312.1">
    <property type="nucleotide sequence ID" value="NZ_JAGETZ010000008.1"/>
</dbReference>
<comment type="caution">
    <text evidence="1">The sequence shown here is derived from an EMBL/GenBank/DDBJ whole genome shotgun (WGS) entry which is preliminary data.</text>
</comment>
<dbReference type="Proteomes" id="UP000664369">
    <property type="component" value="Unassembled WGS sequence"/>
</dbReference>
<accession>A0ABS3QHG3</accession>